<sequence>MKILYTNFHAGPGLGGHNTYIASLAQALRARHQIAVAVPASSSLFAAAQDMPGVQAHAQDYPTRFGPMLAALASMSRLLREQQYDIVHVNGSSDHRLVALACLLMKRPPKIVFTKHNDIPVKPVGAALRSRLGTDHVIAVCEHVARRIGDSPYRRNGISTILNGVDVDFYRPADEEQKAALRLEYFGHKAHGKIVLGSNAGTDDYKGWIDIVRALAKLPRPMADRFHVALAGGALGNAQMAEVDALGLAGHLSYVGQLPDVRPFLNAIDVGFVLSYRVETISFACREMMASGKPVIVTRYAGLPENIDPGRDGWVVPPQDPASLSELLKAIADGTHDIAAMGRAAREKSVGQFGLDKFVSATEHAYQALLAS</sequence>
<dbReference type="Proteomes" id="UP000246145">
    <property type="component" value="Unassembled WGS sequence"/>
</dbReference>
<dbReference type="EMBL" id="QEKO01000008">
    <property type="protein sequence ID" value="PVY60588.1"/>
    <property type="molecule type" value="Genomic_DNA"/>
</dbReference>
<dbReference type="SUPFAM" id="SSF53756">
    <property type="entry name" value="UDP-Glycosyltransferase/glycogen phosphorylase"/>
    <property type="match status" value="1"/>
</dbReference>
<dbReference type="PANTHER" id="PTHR12526">
    <property type="entry name" value="GLYCOSYLTRANSFERASE"/>
    <property type="match status" value="1"/>
</dbReference>
<proteinExistence type="predicted"/>
<dbReference type="GO" id="GO:0016757">
    <property type="term" value="F:glycosyltransferase activity"/>
    <property type="evidence" value="ECO:0007669"/>
    <property type="project" value="InterPro"/>
</dbReference>
<keyword evidence="4" id="KW-1185">Reference proteome</keyword>
<feature type="domain" description="Glycosyltransferase subfamily 4-like N-terminal" evidence="2">
    <location>
        <begin position="15"/>
        <end position="168"/>
    </location>
</feature>
<gene>
    <name evidence="3" type="ORF">C7440_3625</name>
</gene>
<evidence type="ECO:0000259" key="2">
    <source>
        <dbReference type="Pfam" id="PF13439"/>
    </source>
</evidence>
<dbReference type="Pfam" id="PF13439">
    <property type="entry name" value="Glyco_transf_4"/>
    <property type="match status" value="1"/>
</dbReference>
<dbReference type="AlphaFoldDB" id="A0A2U1CI24"/>
<dbReference type="STRING" id="1231391.GCA_000308195_01949"/>
<dbReference type="InterPro" id="IPR001296">
    <property type="entry name" value="Glyco_trans_1"/>
</dbReference>
<dbReference type="OrthoDB" id="9062832at2"/>
<dbReference type="Pfam" id="PF00534">
    <property type="entry name" value="Glycos_transf_1"/>
    <property type="match status" value="1"/>
</dbReference>
<accession>A0A2U1CI24</accession>
<evidence type="ECO:0000259" key="1">
    <source>
        <dbReference type="Pfam" id="PF00534"/>
    </source>
</evidence>
<dbReference type="RefSeq" id="WP_017524308.1">
    <property type="nucleotide sequence ID" value="NZ_JACCEX010000003.1"/>
</dbReference>
<organism evidence="3 4">
    <name type="scientific">Pusillimonas noertemannii</name>
    <dbReference type="NCBI Taxonomy" id="305977"/>
    <lineage>
        <taxon>Bacteria</taxon>
        <taxon>Pseudomonadati</taxon>
        <taxon>Pseudomonadota</taxon>
        <taxon>Betaproteobacteria</taxon>
        <taxon>Burkholderiales</taxon>
        <taxon>Alcaligenaceae</taxon>
        <taxon>Pusillimonas</taxon>
    </lineage>
</organism>
<reference evidence="3 4" key="1">
    <citation type="submission" date="2018-04" db="EMBL/GenBank/DDBJ databases">
        <title>Genomic Encyclopedia of Type Strains, Phase IV (KMG-IV): sequencing the most valuable type-strain genomes for metagenomic binning, comparative biology and taxonomic classification.</title>
        <authorList>
            <person name="Goeker M."/>
        </authorList>
    </citation>
    <scope>NUCLEOTIDE SEQUENCE [LARGE SCALE GENOMIC DNA]</scope>
    <source>
        <strain evidence="3 4">DSM 10065</strain>
    </source>
</reference>
<name>A0A2U1CI24_9BURK</name>
<evidence type="ECO:0000313" key="3">
    <source>
        <dbReference type="EMBL" id="PVY60588.1"/>
    </source>
</evidence>
<keyword evidence="3" id="KW-0808">Transferase</keyword>
<feature type="domain" description="Glycosyl transferase family 1" evidence="1">
    <location>
        <begin position="199"/>
        <end position="347"/>
    </location>
</feature>
<dbReference type="Gene3D" id="3.40.50.2000">
    <property type="entry name" value="Glycogen Phosphorylase B"/>
    <property type="match status" value="2"/>
</dbReference>
<comment type="caution">
    <text evidence="3">The sequence shown here is derived from an EMBL/GenBank/DDBJ whole genome shotgun (WGS) entry which is preliminary data.</text>
</comment>
<protein>
    <submittedName>
        <fullName evidence="3">Glycosyltransferase involved in cell wall biosynthesis</fullName>
    </submittedName>
</protein>
<dbReference type="InterPro" id="IPR028098">
    <property type="entry name" value="Glyco_trans_4-like_N"/>
</dbReference>
<evidence type="ECO:0000313" key="4">
    <source>
        <dbReference type="Proteomes" id="UP000246145"/>
    </source>
</evidence>